<dbReference type="OrthoDB" id="4774648at2"/>
<evidence type="ECO:0000313" key="1">
    <source>
        <dbReference type="EMBL" id="RNF57958.1"/>
    </source>
</evidence>
<dbReference type="RefSeq" id="WP_123105900.1">
    <property type="nucleotide sequence ID" value="NZ_CP127527.1"/>
</dbReference>
<proteinExistence type="predicted"/>
<accession>A0A3M8QP86</accession>
<reference evidence="1" key="1">
    <citation type="submission" date="2018-10" db="EMBL/GenBank/DDBJ databases">
        <title>Acidithiobacillus sulfuriphilus sp. nov.: an extremely acidophilic sulfur-oxidizing chemolithotroph isolated from a neutral pH environment.</title>
        <authorList>
            <person name="Falagan C."/>
            <person name="Moya-Beltran A."/>
            <person name="Quatrini R."/>
            <person name="Johnson D.B."/>
        </authorList>
    </citation>
    <scope>NUCLEOTIDE SEQUENCE [LARGE SCALE GENOMIC DNA]</scope>
    <source>
        <strain evidence="1">CJ-2</strain>
    </source>
</reference>
<dbReference type="AlphaFoldDB" id="A0A3M8QP86"/>
<dbReference type="EMBL" id="RIZI01000193">
    <property type="protein sequence ID" value="RNF57958.1"/>
    <property type="molecule type" value="Genomic_DNA"/>
</dbReference>
<protein>
    <submittedName>
        <fullName evidence="1">Uncharacterized protein</fullName>
    </submittedName>
</protein>
<organism evidence="1">
    <name type="scientific">Acidithiobacillus sulfuriphilus</name>
    <dbReference type="NCBI Taxonomy" id="1867749"/>
    <lineage>
        <taxon>Bacteria</taxon>
        <taxon>Pseudomonadati</taxon>
        <taxon>Pseudomonadota</taxon>
        <taxon>Acidithiobacillia</taxon>
        <taxon>Acidithiobacillales</taxon>
        <taxon>Acidithiobacillaceae</taxon>
        <taxon>Acidithiobacillus</taxon>
    </lineage>
</organism>
<gene>
    <name evidence="1" type="ORF">EC580_13415</name>
</gene>
<comment type="caution">
    <text evidence="1">The sequence shown here is derived from an EMBL/GenBank/DDBJ whole genome shotgun (WGS) entry which is preliminary data.</text>
</comment>
<sequence length="236" mass="26881">MNNTVPAVYQGLWRRRLLTTPILRDDTTLVFWLQTAAWHADLRIPADRPDFSGCVTLSDCSRAQLLALLGQEGFAGVTLIDGDTCEWQRCVDYRPIGLRDLGRMVFSSTADAIEEYGVEAEYTERWERVEEGEGSVDVCWSTDARAQILWLRAGRRFMRVRDRPLADAESRKYWYRLHAGMASDDDLRRLADCEISFGEIAGQAGYILHSTLPWLEGQSLTLPIEMLALQTCSERK</sequence>
<name>A0A3M8QP86_9PROT</name>